<dbReference type="PANTHER" id="PTHR39341:SF1">
    <property type="entry name" value="DUF1858 DOMAIN-CONTAINING PROTEIN"/>
    <property type="match status" value="1"/>
</dbReference>
<gene>
    <name evidence="2" type="ORF">SAMN02745118_00030</name>
</gene>
<dbReference type="RefSeq" id="WP_078808574.1">
    <property type="nucleotide sequence ID" value="NZ_FUWM01000003.1"/>
</dbReference>
<dbReference type="InterPro" id="IPR015077">
    <property type="entry name" value="DUF1858"/>
</dbReference>
<dbReference type="EMBL" id="FUWM01000003">
    <property type="protein sequence ID" value="SJZ30295.1"/>
    <property type="molecule type" value="Genomic_DNA"/>
</dbReference>
<accession>A0A1T4JJE3</accession>
<dbReference type="Pfam" id="PF08984">
    <property type="entry name" value="DUF1858"/>
    <property type="match status" value="1"/>
</dbReference>
<protein>
    <submittedName>
        <fullName evidence="2">Hybrid cluster protein-associated redox disulfide domain-containing protein</fullName>
    </submittedName>
</protein>
<feature type="domain" description="DUF1858" evidence="1">
    <location>
        <begin position="3"/>
        <end position="56"/>
    </location>
</feature>
<sequence length="64" mass="7161">MKITKDMAILEVLKEYPEARDVFVKHNLGCSDCLGANSEKIKDVAQSHDIDLDELVSDLNDLVD</sequence>
<proteinExistence type="predicted"/>
<dbReference type="InterPro" id="IPR023883">
    <property type="entry name" value="CHP03980_redox-disulphide"/>
</dbReference>
<dbReference type="OrthoDB" id="15017at2"/>
<dbReference type="AlphaFoldDB" id="A0A1T4JJE3"/>
<dbReference type="NCBIfam" id="TIGR03980">
    <property type="entry name" value="prismane_assoc"/>
    <property type="match status" value="1"/>
</dbReference>
<dbReference type="Gene3D" id="1.10.3910.10">
    <property type="entry name" value="SP0561-like"/>
    <property type="match status" value="1"/>
</dbReference>
<evidence type="ECO:0000259" key="1">
    <source>
        <dbReference type="Pfam" id="PF08984"/>
    </source>
</evidence>
<dbReference type="SUPFAM" id="SSF140683">
    <property type="entry name" value="SP0561-like"/>
    <property type="match status" value="1"/>
</dbReference>
<reference evidence="3" key="1">
    <citation type="submission" date="2017-02" db="EMBL/GenBank/DDBJ databases">
        <authorList>
            <person name="Varghese N."/>
            <person name="Submissions S."/>
        </authorList>
    </citation>
    <scope>NUCLEOTIDE SEQUENCE [LARGE SCALE GENOMIC DNA]</scope>
    <source>
        <strain evidence="3">ATCC BAA-73</strain>
    </source>
</reference>
<dbReference type="STRING" id="142842.SAMN02745118_00030"/>
<name>A0A1T4JJE3_9FIRM</name>
<evidence type="ECO:0000313" key="3">
    <source>
        <dbReference type="Proteomes" id="UP000190625"/>
    </source>
</evidence>
<dbReference type="Proteomes" id="UP000190625">
    <property type="component" value="Unassembled WGS sequence"/>
</dbReference>
<keyword evidence="3" id="KW-1185">Reference proteome</keyword>
<evidence type="ECO:0000313" key="2">
    <source>
        <dbReference type="EMBL" id="SJZ30295.1"/>
    </source>
</evidence>
<organism evidence="2 3">
    <name type="scientific">Selenihalanaerobacter shriftii</name>
    <dbReference type="NCBI Taxonomy" id="142842"/>
    <lineage>
        <taxon>Bacteria</taxon>
        <taxon>Bacillati</taxon>
        <taxon>Bacillota</taxon>
        <taxon>Clostridia</taxon>
        <taxon>Halanaerobiales</taxon>
        <taxon>Halobacteroidaceae</taxon>
        <taxon>Selenihalanaerobacter</taxon>
    </lineage>
</organism>
<dbReference type="InterPro" id="IPR038062">
    <property type="entry name" value="ScdA-like_N_sf"/>
</dbReference>
<dbReference type="PANTHER" id="PTHR39341">
    <property type="entry name" value="BSL7085 PROTEIN"/>
    <property type="match status" value="1"/>
</dbReference>